<evidence type="ECO:0000259" key="3">
    <source>
        <dbReference type="PROSITE" id="PS50157"/>
    </source>
</evidence>
<accession>A0ABN8S7Q0</accession>
<dbReference type="InterPro" id="IPR013087">
    <property type="entry name" value="Znf_C2H2_type"/>
</dbReference>
<dbReference type="Gene3D" id="3.30.160.60">
    <property type="entry name" value="Classic Zinc Finger"/>
    <property type="match status" value="1"/>
</dbReference>
<feature type="compositionally biased region" description="Polar residues" evidence="2">
    <location>
        <begin position="89"/>
        <end position="99"/>
    </location>
</feature>
<keyword evidence="1" id="KW-0479">Metal-binding</keyword>
<comment type="caution">
    <text evidence="4">The sequence shown here is derived from an EMBL/GenBank/DDBJ whole genome shotgun (WGS) entry which is preliminary data.</text>
</comment>
<keyword evidence="1" id="KW-0863">Zinc-finger</keyword>
<dbReference type="SMART" id="SM00355">
    <property type="entry name" value="ZnF_C2H2"/>
    <property type="match status" value="3"/>
</dbReference>
<feature type="region of interest" description="Disordered" evidence="2">
    <location>
        <begin position="83"/>
        <end position="123"/>
    </location>
</feature>
<dbReference type="EMBL" id="CALNXI010002427">
    <property type="protein sequence ID" value="CAH3187539.1"/>
    <property type="molecule type" value="Genomic_DNA"/>
</dbReference>
<gene>
    <name evidence="4" type="ORF">PEVE_00017735</name>
</gene>
<organism evidence="4 5">
    <name type="scientific">Porites evermanni</name>
    <dbReference type="NCBI Taxonomy" id="104178"/>
    <lineage>
        <taxon>Eukaryota</taxon>
        <taxon>Metazoa</taxon>
        <taxon>Cnidaria</taxon>
        <taxon>Anthozoa</taxon>
        <taxon>Hexacorallia</taxon>
        <taxon>Scleractinia</taxon>
        <taxon>Fungiina</taxon>
        <taxon>Poritidae</taxon>
        <taxon>Porites</taxon>
    </lineage>
</organism>
<keyword evidence="5" id="KW-1185">Reference proteome</keyword>
<reference evidence="4 5" key="1">
    <citation type="submission" date="2022-05" db="EMBL/GenBank/DDBJ databases">
        <authorList>
            <consortium name="Genoscope - CEA"/>
            <person name="William W."/>
        </authorList>
    </citation>
    <scope>NUCLEOTIDE SEQUENCE [LARGE SCALE GENOMIC DNA]</scope>
</reference>
<dbReference type="PROSITE" id="PS00028">
    <property type="entry name" value="ZINC_FINGER_C2H2_1"/>
    <property type="match status" value="1"/>
</dbReference>
<evidence type="ECO:0000256" key="2">
    <source>
        <dbReference type="SAM" id="MobiDB-lite"/>
    </source>
</evidence>
<name>A0ABN8S7Q0_9CNID</name>
<feature type="compositionally biased region" description="Basic and acidic residues" evidence="2">
    <location>
        <begin position="103"/>
        <end position="116"/>
    </location>
</feature>
<evidence type="ECO:0000313" key="4">
    <source>
        <dbReference type="EMBL" id="CAH3187539.1"/>
    </source>
</evidence>
<dbReference type="PROSITE" id="PS50157">
    <property type="entry name" value="ZINC_FINGER_C2H2_2"/>
    <property type="match status" value="1"/>
</dbReference>
<feature type="domain" description="C2H2-type" evidence="3">
    <location>
        <begin position="35"/>
        <end position="63"/>
    </location>
</feature>
<evidence type="ECO:0000313" key="5">
    <source>
        <dbReference type="Proteomes" id="UP001159427"/>
    </source>
</evidence>
<evidence type="ECO:0000256" key="1">
    <source>
        <dbReference type="PROSITE-ProRule" id="PRU00042"/>
    </source>
</evidence>
<proteinExistence type="predicted"/>
<keyword evidence="1" id="KW-0862">Zinc</keyword>
<sequence>MPITYPRPCPTCNKKFKNRFTFCRHKKYCGTDVKVPCLHCDKMFSRKDKMVAHVKKFHSEAAKRKAEESAELTRMELLHANKVPRLSDEQQTGGAVSTRGTKRVADDDSPDVKVAKMDPQSSDAKADYEKPLFQANIAKMGTPKKWKKGKVIGQKFTFTLDYLRDPKPEEDLGVEAVHALTTGMDNLMDDMDIDPSQYELALQIGSKEHFKESSNTGETWHIPADDYFNRLQMTQAVLGHIANVLNSGEFISSDRGFSVSMTLIRRAVKGGKRSGYKPGERIWQEVVKEMRCVHEVKNNNDELCCGRAIVVMREYAKRQAGEPNCYENVRQNRGKNTQQLKLARQLYKEAGVPEGPCGLEEIEKFQNYLGPKGFQLIVVDPVRGGVIFTGEVFKTAPKVIQIVKTYYEDKYGEPKAHYDGLYSVAPIMNRSKFCRYCCKGYDHEDAKHHNCLRANCPSCMRRRNKKSKGCHDYTGWSKPTISCKVCKRQFYGEDCYNAHLVPTKQEETKMEADLIEQVARENDIVIPRKKVMKSVCEMHRKCNICMVTYKVKEGVSHKCGHGQCTNCLNYVDLYSHQCFIVSDKYRANKWRDIEFKKEQRCLEAIKQMTTIDGKKVQEVATRPIYL</sequence>
<dbReference type="Proteomes" id="UP001159427">
    <property type="component" value="Unassembled WGS sequence"/>
</dbReference>
<protein>
    <recommendedName>
        <fullName evidence="3">C2H2-type domain-containing protein</fullName>
    </recommendedName>
</protein>